<gene>
    <name evidence="1" type="ORF">VFH_II040800</name>
</gene>
<protein>
    <recommendedName>
        <fullName evidence="3">DUF4283 domain-containing protein</fullName>
    </recommendedName>
</protein>
<name>A0AAV0ZDQ7_VICFA</name>
<dbReference type="PANTHER" id="PTHR31286:SF176">
    <property type="entry name" value="DUF4283 DOMAIN PROTEIN"/>
    <property type="match status" value="1"/>
</dbReference>
<keyword evidence="2" id="KW-1185">Reference proteome</keyword>
<dbReference type="AlphaFoldDB" id="A0AAV0ZDQ7"/>
<reference evidence="1 2" key="1">
    <citation type="submission" date="2023-01" db="EMBL/GenBank/DDBJ databases">
        <authorList>
            <person name="Kreplak J."/>
        </authorList>
    </citation>
    <scope>NUCLEOTIDE SEQUENCE [LARGE SCALE GENOMIC DNA]</scope>
</reference>
<organism evidence="1 2">
    <name type="scientific">Vicia faba</name>
    <name type="common">Broad bean</name>
    <name type="synonym">Faba vulgaris</name>
    <dbReference type="NCBI Taxonomy" id="3906"/>
    <lineage>
        <taxon>Eukaryota</taxon>
        <taxon>Viridiplantae</taxon>
        <taxon>Streptophyta</taxon>
        <taxon>Embryophyta</taxon>
        <taxon>Tracheophyta</taxon>
        <taxon>Spermatophyta</taxon>
        <taxon>Magnoliopsida</taxon>
        <taxon>eudicotyledons</taxon>
        <taxon>Gunneridae</taxon>
        <taxon>Pentapetalae</taxon>
        <taxon>rosids</taxon>
        <taxon>fabids</taxon>
        <taxon>Fabales</taxon>
        <taxon>Fabaceae</taxon>
        <taxon>Papilionoideae</taxon>
        <taxon>50 kb inversion clade</taxon>
        <taxon>NPAAA clade</taxon>
        <taxon>Hologalegina</taxon>
        <taxon>IRL clade</taxon>
        <taxon>Fabeae</taxon>
        <taxon>Vicia</taxon>
    </lineage>
</organism>
<dbReference type="InterPro" id="IPR040256">
    <property type="entry name" value="At4g02000-like"/>
</dbReference>
<evidence type="ECO:0000313" key="2">
    <source>
        <dbReference type="Proteomes" id="UP001157006"/>
    </source>
</evidence>
<accession>A0AAV0ZDQ7</accession>
<dbReference type="PANTHER" id="PTHR31286">
    <property type="entry name" value="GLYCINE-RICH CELL WALL STRUCTURAL PROTEIN 1.8-LIKE"/>
    <property type="match status" value="1"/>
</dbReference>
<dbReference type="Proteomes" id="UP001157006">
    <property type="component" value="Chromosome 2"/>
</dbReference>
<proteinExistence type="predicted"/>
<dbReference type="EMBL" id="OX451737">
    <property type="protein sequence ID" value="CAI8596561.1"/>
    <property type="molecule type" value="Genomic_DNA"/>
</dbReference>
<evidence type="ECO:0000313" key="1">
    <source>
        <dbReference type="EMBL" id="CAI8596561.1"/>
    </source>
</evidence>
<evidence type="ECO:0008006" key="3">
    <source>
        <dbReference type="Google" id="ProtNLM"/>
    </source>
</evidence>
<sequence>MVNLVDHYFLEEQASYLPCGRTSEDGRVRASPTWNLEPSTLKLFPWTNDFNPNLQKVTPAQVWIHLFRLTQKYWRPDILLKIANSVGTPIFPDTLASKLRFNHPYGYFTKVLMDMKFSVMLHHNVLVRGY</sequence>